<dbReference type="EMBL" id="SBJO01000093">
    <property type="protein sequence ID" value="KAF9763185.1"/>
    <property type="molecule type" value="Genomic_DNA"/>
</dbReference>
<keyword evidence="1" id="KW-0694">RNA-binding</keyword>
<dbReference type="InterPro" id="IPR012677">
    <property type="entry name" value="Nucleotide-bd_a/b_plait_sf"/>
</dbReference>
<proteinExistence type="predicted"/>
<accession>A0A9P6GYY9</accession>
<protein>
    <submittedName>
        <fullName evidence="3">RRM-domain-containing protein</fullName>
    </submittedName>
</protein>
<reference evidence="3 4" key="1">
    <citation type="journal article" date="2020" name="Genome Biol. Evol.">
        <title>Comparative genomics of strictly vertically transmitted, feminizing microsporidia endosymbionts of amphipod crustaceans.</title>
        <authorList>
            <person name="Cormier A."/>
            <person name="Chebbi M.A."/>
            <person name="Giraud I."/>
            <person name="Wattier R."/>
            <person name="Teixeira M."/>
            <person name="Gilbert C."/>
            <person name="Rigaud T."/>
            <person name="Cordaux R."/>
        </authorList>
    </citation>
    <scope>NUCLEOTIDE SEQUENCE [LARGE SCALE GENOMIC DNA]</scope>
    <source>
        <strain evidence="3 4">Ou3-Ou53</strain>
    </source>
</reference>
<gene>
    <name evidence="3" type="ORF">NGRA_1453</name>
</gene>
<comment type="caution">
    <text evidence="3">The sequence shown here is derived from an EMBL/GenBank/DDBJ whole genome shotgun (WGS) entry which is preliminary data.</text>
</comment>
<evidence type="ECO:0000259" key="2">
    <source>
        <dbReference type="PROSITE" id="PS50102"/>
    </source>
</evidence>
<evidence type="ECO:0000313" key="3">
    <source>
        <dbReference type="EMBL" id="KAF9763185.1"/>
    </source>
</evidence>
<dbReference type="InterPro" id="IPR035979">
    <property type="entry name" value="RBD_domain_sf"/>
</dbReference>
<evidence type="ECO:0000313" key="4">
    <source>
        <dbReference type="Proteomes" id="UP000740883"/>
    </source>
</evidence>
<dbReference type="OrthoDB" id="639027at2759"/>
<organism evidence="3 4">
    <name type="scientific">Nosema granulosis</name>
    <dbReference type="NCBI Taxonomy" id="83296"/>
    <lineage>
        <taxon>Eukaryota</taxon>
        <taxon>Fungi</taxon>
        <taxon>Fungi incertae sedis</taxon>
        <taxon>Microsporidia</taxon>
        <taxon>Nosematidae</taxon>
        <taxon>Nosema</taxon>
    </lineage>
</organism>
<dbReference type="PROSITE" id="PS50102">
    <property type="entry name" value="RRM"/>
    <property type="match status" value="1"/>
</dbReference>
<keyword evidence="4" id="KW-1185">Reference proteome</keyword>
<evidence type="ECO:0000256" key="1">
    <source>
        <dbReference type="PROSITE-ProRule" id="PRU00176"/>
    </source>
</evidence>
<dbReference type="Proteomes" id="UP000740883">
    <property type="component" value="Unassembled WGS sequence"/>
</dbReference>
<sequence>METKRISINQTEIDRRMNIKPFGNLEGIKAVEVTENLEFIVNNNNQVVDTPKKEKPASIYKAPVESEPTTAITNPNIYQPPCMKKQIPTVSVKISNYPLDMSKEELLKLISSHSKVPFSRFHMVRDRETGESRGYSFVTVENKEKASLLIKDLRSVVVDSLRLLGELSKSN</sequence>
<feature type="domain" description="RRM" evidence="2">
    <location>
        <begin position="90"/>
        <end position="170"/>
    </location>
</feature>
<dbReference type="GO" id="GO:0003723">
    <property type="term" value="F:RNA binding"/>
    <property type="evidence" value="ECO:0007669"/>
    <property type="project" value="UniProtKB-UniRule"/>
</dbReference>
<dbReference type="Gene3D" id="3.30.70.330">
    <property type="match status" value="1"/>
</dbReference>
<name>A0A9P6GYY9_9MICR</name>
<dbReference type="Pfam" id="PF00076">
    <property type="entry name" value="RRM_1"/>
    <property type="match status" value="1"/>
</dbReference>
<dbReference type="SUPFAM" id="SSF54928">
    <property type="entry name" value="RNA-binding domain, RBD"/>
    <property type="match status" value="1"/>
</dbReference>
<dbReference type="InterPro" id="IPR000504">
    <property type="entry name" value="RRM_dom"/>
</dbReference>
<dbReference type="AlphaFoldDB" id="A0A9P6GYY9"/>